<gene>
    <name evidence="2" type="ORF">Tco_0655108</name>
</gene>
<feature type="region of interest" description="Disordered" evidence="1">
    <location>
        <begin position="1"/>
        <end position="64"/>
    </location>
</feature>
<evidence type="ECO:0000256" key="1">
    <source>
        <dbReference type="SAM" id="MobiDB-lite"/>
    </source>
</evidence>
<reference evidence="2" key="2">
    <citation type="submission" date="2022-01" db="EMBL/GenBank/DDBJ databases">
        <authorList>
            <person name="Yamashiro T."/>
            <person name="Shiraishi A."/>
            <person name="Satake H."/>
            <person name="Nakayama K."/>
        </authorList>
    </citation>
    <scope>NUCLEOTIDE SEQUENCE</scope>
</reference>
<dbReference type="EMBL" id="BQNB010009214">
    <property type="protein sequence ID" value="GJS60324.1"/>
    <property type="molecule type" value="Genomic_DNA"/>
</dbReference>
<feature type="compositionally biased region" description="Gly residues" evidence="1">
    <location>
        <begin position="18"/>
        <end position="32"/>
    </location>
</feature>
<keyword evidence="3" id="KW-1185">Reference proteome</keyword>
<evidence type="ECO:0000313" key="3">
    <source>
        <dbReference type="Proteomes" id="UP001151760"/>
    </source>
</evidence>
<feature type="compositionally biased region" description="Polar residues" evidence="1">
    <location>
        <begin position="1"/>
        <end position="10"/>
    </location>
</feature>
<comment type="caution">
    <text evidence="2">The sequence shown here is derived from an EMBL/GenBank/DDBJ whole genome shotgun (WGS) entry which is preliminary data.</text>
</comment>
<feature type="region of interest" description="Disordered" evidence="1">
    <location>
        <begin position="87"/>
        <end position="108"/>
    </location>
</feature>
<accession>A0ABQ4X568</accession>
<evidence type="ECO:0008006" key="4">
    <source>
        <dbReference type="Google" id="ProtNLM"/>
    </source>
</evidence>
<proteinExistence type="predicted"/>
<evidence type="ECO:0000313" key="2">
    <source>
        <dbReference type="EMBL" id="GJS60324.1"/>
    </source>
</evidence>
<sequence>MLPTMTTQSAGWPAATSRGGGTSVQAGRGGGRTRGHSGDQGNGRDDGLGSQVGGQDSEVNGGVDGVPNFSTIIAQQLQNLLPTIVSQAGDQGRGQGNGRNQNGDAVNNNIRGDVSRGCTYKDFLACNPKKYDGKGGAIVYTCWIEKMKSVHDMSGCRYSQRVKYSAGLFVGKALTWWNSEIRTRGREVDVGMSWEDFKILTREEFCPSNEMQKLEIEL</sequence>
<protein>
    <recommendedName>
        <fullName evidence="4">Reverse transcriptase domain-containing protein</fullName>
    </recommendedName>
</protein>
<reference evidence="2" key="1">
    <citation type="journal article" date="2022" name="Int. J. Mol. Sci.">
        <title>Draft Genome of Tanacetum Coccineum: Genomic Comparison of Closely Related Tanacetum-Family Plants.</title>
        <authorList>
            <person name="Yamashiro T."/>
            <person name="Shiraishi A."/>
            <person name="Nakayama K."/>
            <person name="Satake H."/>
        </authorList>
    </citation>
    <scope>NUCLEOTIDE SEQUENCE</scope>
</reference>
<dbReference type="Proteomes" id="UP001151760">
    <property type="component" value="Unassembled WGS sequence"/>
</dbReference>
<organism evidence="2 3">
    <name type="scientific">Tanacetum coccineum</name>
    <dbReference type="NCBI Taxonomy" id="301880"/>
    <lineage>
        <taxon>Eukaryota</taxon>
        <taxon>Viridiplantae</taxon>
        <taxon>Streptophyta</taxon>
        <taxon>Embryophyta</taxon>
        <taxon>Tracheophyta</taxon>
        <taxon>Spermatophyta</taxon>
        <taxon>Magnoliopsida</taxon>
        <taxon>eudicotyledons</taxon>
        <taxon>Gunneridae</taxon>
        <taxon>Pentapetalae</taxon>
        <taxon>asterids</taxon>
        <taxon>campanulids</taxon>
        <taxon>Asterales</taxon>
        <taxon>Asteraceae</taxon>
        <taxon>Asteroideae</taxon>
        <taxon>Anthemideae</taxon>
        <taxon>Anthemidinae</taxon>
        <taxon>Tanacetum</taxon>
    </lineage>
</organism>
<name>A0ABQ4X568_9ASTR</name>